<sequence>MVLQTKIASATSLIIRLASYFFLRWALFPPVPPVVFALLAINIPSFILSHLAEPKFEIVKEVDVVVTDTAVEDDDNDAVFQEEDVDITSSVTVQPRPLKALRTLFLGFPSPSKLLSVLAVLTNILLALLIADRVYSEHAITGEDLSFVRIGYVSDSNAKFLIREPDQAKMPVTMEIRLLDPQPPFDTPGWEVAGGVRWTDNSTDYTAVLDVPLRHPMQRVYEWRTSNNHSGEFTAGPKAGQAPSLHDGNFTFVATSCMLSRVPYNPRDHPLAIPGTRHLAKVLPTLGAQFMLFLGDFIYVDVPRWWGKQVSDYRQKYRQVYASPDWNPIAQNLSWIHVLDDHEIANDWSEKQTGIYHAAVDPYHHYHTAANPPLAPQAGTTGLLRAARPGATYFEFSQGPASFFMLDTRSYRSSNKLPFDSASKTMLGAEQLADFLAFLRRPEPRGIKWKIVASSVPFTKNWRVNTRDTWGGFLVERQIILEAMWDAGLQGTGVVILSGDRHEFAATKFPPPPLNESSTEETQPRWPASVAVHEFSASPLSQFYSPIPTYIQSGDTDVKLKYINRGNSKFGAVTILPSTEGDSSAIAKNDGSIETGPSRLHYRLFINGEEVWDTTIESPKAIAGPKAKPKSFWSKLLG</sequence>
<dbReference type="PANTHER" id="PTHR43606">
    <property type="entry name" value="PHOSPHATASE, PUTATIVE (AFU_ORTHOLOGUE AFUA_6G08710)-RELATED"/>
    <property type="match status" value="1"/>
</dbReference>
<dbReference type="InterPro" id="IPR029052">
    <property type="entry name" value="Metallo-depent_PP-like"/>
</dbReference>
<comment type="caution">
    <text evidence="2">The sequence shown here is derived from an EMBL/GenBank/DDBJ whole genome shotgun (WGS) entry which is preliminary data.</text>
</comment>
<evidence type="ECO:0000259" key="1">
    <source>
        <dbReference type="Pfam" id="PF09423"/>
    </source>
</evidence>
<dbReference type="Pfam" id="PF09423">
    <property type="entry name" value="PhoD"/>
    <property type="match status" value="1"/>
</dbReference>
<proteinExistence type="predicted"/>
<name>A0ABP0BA44_9PEZI</name>
<feature type="domain" description="PhoD-like phosphatase metallophosphatase" evidence="1">
    <location>
        <begin position="288"/>
        <end position="546"/>
    </location>
</feature>
<dbReference type="Proteomes" id="UP001642406">
    <property type="component" value="Unassembled WGS sequence"/>
</dbReference>
<reference evidence="2 3" key="1">
    <citation type="submission" date="2024-01" db="EMBL/GenBank/DDBJ databases">
        <authorList>
            <person name="Allen C."/>
            <person name="Tagirdzhanova G."/>
        </authorList>
    </citation>
    <scope>NUCLEOTIDE SEQUENCE [LARGE SCALE GENOMIC DNA]</scope>
</reference>
<dbReference type="EMBL" id="CAWUHC010000017">
    <property type="protein sequence ID" value="CAK7216347.1"/>
    <property type="molecule type" value="Genomic_DNA"/>
</dbReference>
<dbReference type="CDD" id="cd07389">
    <property type="entry name" value="MPP_PhoD"/>
    <property type="match status" value="1"/>
</dbReference>
<protein>
    <recommendedName>
        <fullName evidence="1">PhoD-like phosphatase metallophosphatase domain-containing protein</fullName>
    </recommendedName>
</protein>
<keyword evidence="3" id="KW-1185">Reference proteome</keyword>
<organism evidence="2 3">
    <name type="scientific">Sporothrix bragantina</name>
    <dbReference type="NCBI Taxonomy" id="671064"/>
    <lineage>
        <taxon>Eukaryota</taxon>
        <taxon>Fungi</taxon>
        <taxon>Dikarya</taxon>
        <taxon>Ascomycota</taxon>
        <taxon>Pezizomycotina</taxon>
        <taxon>Sordariomycetes</taxon>
        <taxon>Sordariomycetidae</taxon>
        <taxon>Ophiostomatales</taxon>
        <taxon>Ophiostomataceae</taxon>
        <taxon>Sporothrix</taxon>
    </lineage>
</organism>
<dbReference type="Gene3D" id="3.60.21.70">
    <property type="entry name" value="PhoD-like phosphatase"/>
    <property type="match status" value="1"/>
</dbReference>
<accession>A0ABP0BA44</accession>
<dbReference type="InterPro" id="IPR018946">
    <property type="entry name" value="PhoD-like_MPP"/>
</dbReference>
<dbReference type="InterPro" id="IPR038607">
    <property type="entry name" value="PhoD-like_sf"/>
</dbReference>
<dbReference type="PANTHER" id="PTHR43606:SF2">
    <property type="entry name" value="ALKALINE PHOSPHATASE FAMILY PROTEIN (AFU_ORTHOLOGUE AFUA_5G03860)"/>
    <property type="match status" value="1"/>
</dbReference>
<dbReference type="InterPro" id="IPR052900">
    <property type="entry name" value="Phospholipid_Metab_Enz"/>
</dbReference>
<gene>
    <name evidence="2" type="ORF">SBRCBS47491_002793</name>
</gene>
<dbReference type="SUPFAM" id="SSF56300">
    <property type="entry name" value="Metallo-dependent phosphatases"/>
    <property type="match status" value="1"/>
</dbReference>
<evidence type="ECO:0000313" key="3">
    <source>
        <dbReference type="Proteomes" id="UP001642406"/>
    </source>
</evidence>
<evidence type="ECO:0000313" key="2">
    <source>
        <dbReference type="EMBL" id="CAK7216347.1"/>
    </source>
</evidence>